<dbReference type="GO" id="GO:0005759">
    <property type="term" value="C:mitochondrial matrix"/>
    <property type="evidence" value="ECO:0007669"/>
    <property type="project" value="TreeGrafter"/>
</dbReference>
<evidence type="ECO:0000313" key="3">
    <source>
        <dbReference type="Proteomes" id="UP000604046"/>
    </source>
</evidence>
<dbReference type="OrthoDB" id="424913at2759"/>
<dbReference type="PANTHER" id="PTHR21228">
    <property type="entry name" value="FAST LEU-RICH DOMAIN-CONTAINING"/>
    <property type="match status" value="1"/>
</dbReference>
<dbReference type="GO" id="GO:0044528">
    <property type="term" value="P:regulation of mitochondrial mRNA stability"/>
    <property type="evidence" value="ECO:0007669"/>
    <property type="project" value="TreeGrafter"/>
</dbReference>
<dbReference type="AlphaFoldDB" id="A0A812KVQ1"/>
<dbReference type="Proteomes" id="UP000604046">
    <property type="component" value="Unassembled WGS sequence"/>
</dbReference>
<evidence type="ECO:0000256" key="1">
    <source>
        <dbReference type="SAM" id="MobiDB-lite"/>
    </source>
</evidence>
<dbReference type="EMBL" id="CAJNDS010000735">
    <property type="protein sequence ID" value="CAE7231032.1"/>
    <property type="molecule type" value="Genomic_DNA"/>
</dbReference>
<dbReference type="PANTHER" id="PTHR21228:SF40">
    <property type="entry name" value="LD45607P"/>
    <property type="match status" value="1"/>
</dbReference>
<dbReference type="GO" id="GO:0003723">
    <property type="term" value="F:RNA binding"/>
    <property type="evidence" value="ECO:0007669"/>
    <property type="project" value="TreeGrafter"/>
</dbReference>
<keyword evidence="3" id="KW-1185">Reference proteome</keyword>
<accession>A0A812KVQ1</accession>
<dbReference type="GO" id="GO:0000963">
    <property type="term" value="P:mitochondrial RNA processing"/>
    <property type="evidence" value="ECO:0007669"/>
    <property type="project" value="TreeGrafter"/>
</dbReference>
<feature type="region of interest" description="Disordered" evidence="1">
    <location>
        <begin position="97"/>
        <end position="119"/>
    </location>
</feature>
<protein>
    <submittedName>
        <fullName evidence="2">MdlA protein</fullName>
    </submittedName>
</protein>
<name>A0A812KVQ1_9DINO</name>
<sequence>MTRNVSYLPTLYIRAWAGGRVAVRCLRVQIASLNESRERTHAARGRANRGTIEELSRPKSHEALYQALNDYGRVLDARAAANSLAALARLDAARATSKVREGARPSRGEGVRTPAADAATAEGNLAKRLKSVLDHQEDLPPLAVANLLWSLAKLTAREPFGQLTQGACQRVVASVPKLTARDLSTALWALAVLVADAGFRGPGRHQLQQSLLLPLKTLADGRQLEGVNLTQSLWAAAKLAEHGAEDLLPLVASLATCGLGQASTFECHSISVSLWSLGISEQLHQKPELQQFAKELAEVAILLASAMNAQMLANCAWGACRVGLADGSRFYDAMATAGLVMLRTKNAAVLDQHICGLLWTFAKIEVQTERTRQFMLHVAKEGRRGGRLWHMSHYHLASVAWALAKAFTPDGQVLRQEALPALQDEHIAEPMLLALSVAAQRVCEDPRPFRAKDLGWILWACARIGLTEPVLQMLPAVVRRMAWPEVSDESEVNSQDYFMVLWSMAALDIGWPALPSDAATPFLRAAITALKAVDARDEANFLSIAAWACAVADLRAPADELIAHTLERAYQAQREPGGSWKLRAKVLVAYAKVLHPEPPRPSEVDFVADVYEEGRRLGRAAEVEEWHSHNFHLSMLYLALRFLPQFRARRRNLLPPEVQNDWSISSSDLHKDVQLVLTHLGLGSQMRSEIFLEGGLSVDTMLPPRTRAPEIKPTALPACSACGYLKDLVKLDHWVVVASTCRIAASREDEGPDDLILEEGDQLRTVDHAIARIFRDGDIRWLTVPPSSQVYRNLEPLLGPQGIQRLGYVKIESAAGPLLRRHTAVDTGVTITELSSYGEPWVVEHDQVVVRRGPSTTERPVGIMIKGDVVGVRRRKGNWVELTQDSDVRFKKREGGGDPPIAAMNGLRRHKVSETGRSRSSSSVLMPDSEASAIGLQLNLRKCEVVALGPIDEGTMRASFPAALLLHADGSGRVLRNFEFLGAAIGDDDFIQTHTLARAEKAGELLEALAELEDPQVGLRLLRACAGFCRMVHSMRCNPPAAQAAALAHFDGLVRRCLGGLTGIHVTAEQWLQASRGLAHAGLGLRSCSAHAPAAYLASVGASLEHCSDLDPNFSKEAVQTSNHVVGAFHLFQNAVGSRVATLAAALQSKQRDLSQLLDSTCFAAQLEH</sequence>
<dbReference type="InterPro" id="IPR050870">
    <property type="entry name" value="FAST_kinase"/>
</dbReference>
<reference evidence="2" key="1">
    <citation type="submission" date="2021-02" db="EMBL/GenBank/DDBJ databases">
        <authorList>
            <person name="Dougan E. K."/>
            <person name="Rhodes N."/>
            <person name="Thang M."/>
            <person name="Chan C."/>
        </authorList>
    </citation>
    <scope>NUCLEOTIDE SEQUENCE</scope>
</reference>
<evidence type="ECO:0000313" key="2">
    <source>
        <dbReference type="EMBL" id="CAE7231032.1"/>
    </source>
</evidence>
<comment type="caution">
    <text evidence="2">The sequence shown here is derived from an EMBL/GenBank/DDBJ whole genome shotgun (WGS) entry which is preliminary data.</text>
</comment>
<dbReference type="GO" id="GO:0035770">
    <property type="term" value="C:ribonucleoprotein granule"/>
    <property type="evidence" value="ECO:0007669"/>
    <property type="project" value="TreeGrafter"/>
</dbReference>
<feature type="compositionally biased region" description="Basic and acidic residues" evidence="1">
    <location>
        <begin position="98"/>
        <end position="110"/>
    </location>
</feature>
<organism evidence="2 3">
    <name type="scientific">Symbiodinium natans</name>
    <dbReference type="NCBI Taxonomy" id="878477"/>
    <lineage>
        <taxon>Eukaryota</taxon>
        <taxon>Sar</taxon>
        <taxon>Alveolata</taxon>
        <taxon>Dinophyceae</taxon>
        <taxon>Suessiales</taxon>
        <taxon>Symbiodiniaceae</taxon>
        <taxon>Symbiodinium</taxon>
    </lineage>
</organism>
<proteinExistence type="predicted"/>
<gene>
    <name evidence="2" type="primary">mdlA</name>
    <name evidence="2" type="ORF">SNAT2548_LOCUS9441</name>
</gene>